<dbReference type="VEuPathDB" id="VectorBase:HLOH_056440"/>
<dbReference type="InterPro" id="IPR007120">
    <property type="entry name" value="DNA-dir_RNAP_su2_dom"/>
</dbReference>
<dbReference type="GO" id="GO:0000428">
    <property type="term" value="C:DNA-directed RNA polymerase complex"/>
    <property type="evidence" value="ECO:0007669"/>
    <property type="project" value="UniProtKB-KW"/>
</dbReference>
<dbReference type="FunFam" id="3.90.1800.10:FF:000004">
    <property type="entry name" value="DNA-directed RNA polymerase subunit beta"/>
    <property type="match status" value="1"/>
</dbReference>
<dbReference type="GO" id="GO:0005634">
    <property type="term" value="C:nucleus"/>
    <property type="evidence" value="ECO:0007669"/>
    <property type="project" value="UniProtKB-SubCell"/>
</dbReference>
<dbReference type="Proteomes" id="UP000821853">
    <property type="component" value="Chromosome 3"/>
</dbReference>
<evidence type="ECO:0000256" key="4">
    <source>
        <dbReference type="ARBA" id="ARBA00022478"/>
    </source>
</evidence>
<proteinExistence type="inferred from homology"/>
<dbReference type="InterPro" id="IPR007121">
    <property type="entry name" value="RNA_pol_bsu_CS"/>
</dbReference>
<dbReference type="GO" id="GO:0003677">
    <property type="term" value="F:DNA binding"/>
    <property type="evidence" value="ECO:0007669"/>
    <property type="project" value="InterPro"/>
</dbReference>
<comment type="subcellular location">
    <subcellularLocation>
        <location evidence="1">Nucleus</location>
    </subcellularLocation>
</comment>
<dbReference type="Gene3D" id="2.40.270.10">
    <property type="entry name" value="DNA-directed RNA polymerase, subunit 2, domain 6"/>
    <property type="match status" value="1"/>
</dbReference>
<feature type="domain" description="DNA-directed RNA polymerase subunit 2 hybrid-binding" evidence="12">
    <location>
        <begin position="2"/>
        <end position="154"/>
    </location>
</feature>
<dbReference type="PROSITE" id="PS01166">
    <property type="entry name" value="RNA_POL_BETA"/>
    <property type="match status" value="1"/>
</dbReference>
<keyword evidence="11" id="KW-0539">Nucleus</keyword>
<evidence type="ECO:0000259" key="12">
    <source>
        <dbReference type="Pfam" id="PF00562"/>
    </source>
</evidence>
<gene>
    <name evidence="14" type="ORF">HPB48_014026</name>
</gene>
<dbReference type="GO" id="GO:0008270">
    <property type="term" value="F:zinc ion binding"/>
    <property type="evidence" value="ECO:0007669"/>
    <property type="project" value="UniProtKB-KW"/>
</dbReference>
<dbReference type="FunFam" id="2.40.270.10:FF:000011">
    <property type="entry name" value="DNA-directed RNA polymerase subunit beta"/>
    <property type="match status" value="1"/>
</dbReference>
<dbReference type="GO" id="GO:0003899">
    <property type="term" value="F:DNA-directed RNA polymerase activity"/>
    <property type="evidence" value="ECO:0007669"/>
    <property type="project" value="UniProtKB-EC"/>
</dbReference>
<evidence type="ECO:0000256" key="6">
    <source>
        <dbReference type="ARBA" id="ARBA00022695"/>
    </source>
</evidence>
<evidence type="ECO:0000256" key="11">
    <source>
        <dbReference type="ARBA" id="ARBA00023242"/>
    </source>
</evidence>
<evidence type="ECO:0000256" key="7">
    <source>
        <dbReference type="ARBA" id="ARBA00022723"/>
    </source>
</evidence>
<keyword evidence="7" id="KW-0479">Metal-binding</keyword>
<comment type="caution">
    <text evidence="14">The sequence shown here is derived from an EMBL/GenBank/DDBJ whole genome shotgun (WGS) entry which is preliminary data.</text>
</comment>
<comment type="similarity">
    <text evidence="2">Belongs to the RNA polymerase beta chain family.</text>
</comment>
<feature type="domain" description="RNA polymerase Rpb2" evidence="13">
    <location>
        <begin position="156"/>
        <end position="253"/>
    </location>
</feature>
<dbReference type="EC" id="2.7.7.6" evidence="3"/>
<evidence type="ECO:0000256" key="5">
    <source>
        <dbReference type="ARBA" id="ARBA00022679"/>
    </source>
</evidence>
<keyword evidence="5" id="KW-0808">Transferase</keyword>
<protein>
    <recommendedName>
        <fullName evidence="3">DNA-directed RNA polymerase</fullName>
        <ecNumber evidence="3">2.7.7.6</ecNumber>
    </recommendedName>
</protein>
<dbReference type="AlphaFoldDB" id="A0A9J6G6A2"/>
<name>A0A9J6G6A2_HAELO</name>
<evidence type="ECO:0000313" key="14">
    <source>
        <dbReference type="EMBL" id="KAH9370667.1"/>
    </source>
</evidence>
<keyword evidence="10" id="KW-0804">Transcription</keyword>
<evidence type="ECO:0000256" key="2">
    <source>
        <dbReference type="ARBA" id="ARBA00006835"/>
    </source>
</evidence>
<dbReference type="InterPro" id="IPR007641">
    <property type="entry name" value="RNA_pol_Rpb2_7"/>
</dbReference>
<dbReference type="EMBL" id="JABSTR010000005">
    <property type="protein sequence ID" value="KAH9370667.1"/>
    <property type="molecule type" value="Genomic_DNA"/>
</dbReference>
<dbReference type="Gene3D" id="3.90.1800.10">
    <property type="entry name" value="RNA polymerase alpha subunit dimerisation domain"/>
    <property type="match status" value="1"/>
</dbReference>
<dbReference type="OMA" id="RTSEMVC"/>
<evidence type="ECO:0000256" key="3">
    <source>
        <dbReference type="ARBA" id="ARBA00012418"/>
    </source>
</evidence>
<dbReference type="SUPFAM" id="SSF64484">
    <property type="entry name" value="beta and beta-prime subunits of DNA dependent RNA-polymerase"/>
    <property type="match status" value="1"/>
</dbReference>
<evidence type="ECO:0000256" key="8">
    <source>
        <dbReference type="ARBA" id="ARBA00022771"/>
    </source>
</evidence>
<keyword evidence="6" id="KW-0548">Nucleotidyltransferase</keyword>
<reference evidence="14 15" key="1">
    <citation type="journal article" date="2020" name="Cell">
        <title>Large-Scale Comparative Analyses of Tick Genomes Elucidate Their Genetic Diversity and Vector Capacities.</title>
        <authorList>
            <consortium name="Tick Genome and Microbiome Consortium (TIGMIC)"/>
            <person name="Jia N."/>
            <person name="Wang J."/>
            <person name="Shi W."/>
            <person name="Du L."/>
            <person name="Sun Y."/>
            <person name="Zhan W."/>
            <person name="Jiang J.F."/>
            <person name="Wang Q."/>
            <person name="Zhang B."/>
            <person name="Ji P."/>
            <person name="Bell-Sakyi L."/>
            <person name="Cui X.M."/>
            <person name="Yuan T.T."/>
            <person name="Jiang B.G."/>
            <person name="Yang W.F."/>
            <person name="Lam T.T."/>
            <person name="Chang Q.C."/>
            <person name="Ding S.J."/>
            <person name="Wang X.J."/>
            <person name="Zhu J.G."/>
            <person name="Ruan X.D."/>
            <person name="Zhao L."/>
            <person name="Wei J.T."/>
            <person name="Ye R.Z."/>
            <person name="Que T.C."/>
            <person name="Du C.H."/>
            <person name="Zhou Y.H."/>
            <person name="Cheng J.X."/>
            <person name="Dai P.F."/>
            <person name="Guo W.B."/>
            <person name="Han X.H."/>
            <person name="Huang E.J."/>
            <person name="Li L.F."/>
            <person name="Wei W."/>
            <person name="Gao Y.C."/>
            <person name="Liu J.Z."/>
            <person name="Shao H.Z."/>
            <person name="Wang X."/>
            <person name="Wang C.C."/>
            <person name="Yang T.C."/>
            <person name="Huo Q.B."/>
            <person name="Li W."/>
            <person name="Chen H.Y."/>
            <person name="Chen S.E."/>
            <person name="Zhou L.G."/>
            <person name="Ni X.B."/>
            <person name="Tian J.H."/>
            <person name="Sheng Y."/>
            <person name="Liu T."/>
            <person name="Pan Y.S."/>
            <person name="Xia L.Y."/>
            <person name="Li J."/>
            <person name="Zhao F."/>
            <person name="Cao W.C."/>
        </authorList>
    </citation>
    <scope>NUCLEOTIDE SEQUENCE [LARGE SCALE GENOMIC DNA]</scope>
    <source>
        <strain evidence="14">HaeL-2018</strain>
    </source>
</reference>
<keyword evidence="15" id="KW-1185">Reference proteome</keyword>
<evidence type="ECO:0000256" key="10">
    <source>
        <dbReference type="ARBA" id="ARBA00023163"/>
    </source>
</evidence>
<evidence type="ECO:0000259" key="13">
    <source>
        <dbReference type="Pfam" id="PF04560"/>
    </source>
</evidence>
<organism evidence="14 15">
    <name type="scientific">Haemaphysalis longicornis</name>
    <name type="common">Bush tick</name>
    <dbReference type="NCBI Taxonomy" id="44386"/>
    <lineage>
        <taxon>Eukaryota</taxon>
        <taxon>Metazoa</taxon>
        <taxon>Ecdysozoa</taxon>
        <taxon>Arthropoda</taxon>
        <taxon>Chelicerata</taxon>
        <taxon>Arachnida</taxon>
        <taxon>Acari</taxon>
        <taxon>Parasitiformes</taxon>
        <taxon>Ixodida</taxon>
        <taxon>Ixodoidea</taxon>
        <taxon>Ixodidae</taxon>
        <taxon>Haemaphysalinae</taxon>
        <taxon>Haemaphysalis</taxon>
    </lineage>
</organism>
<dbReference type="Pfam" id="PF00562">
    <property type="entry name" value="RNA_pol_Rpb2_6"/>
    <property type="match status" value="1"/>
</dbReference>
<dbReference type="GO" id="GO:0032549">
    <property type="term" value="F:ribonucleoside binding"/>
    <property type="evidence" value="ECO:0007669"/>
    <property type="project" value="InterPro"/>
</dbReference>
<evidence type="ECO:0000256" key="1">
    <source>
        <dbReference type="ARBA" id="ARBA00004123"/>
    </source>
</evidence>
<evidence type="ECO:0000313" key="15">
    <source>
        <dbReference type="Proteomes" id="UP000821853"/>
    </source>
</evidence>
<dbReference type="PANTHER" id="PTHR20856">
    <property type="entry name" value="DNA-DIRECTED RNA POLYMERASE I SUBUNIT 2"/>
    <property type="match status" value="1"/>
</dbReference>
<keyword evidence="4" id="KW-0240">DNA-directed RNA polymerase</keyword>
<accession>A0A9J6G6A2</accession>
<keyword evidence="9" id="KW-0862">Zinc</keyword>
<dbReference type="OrthoDB" id="10248617at2759"/>
<sequence length="254" mass="28733">MIGDKFASRHGQKGVCSQMWPVENLPFTESGMTPDIIFNPHGFPSRMTIGMMIESMAGKSSMLHGVVHDATPFKFSEDQPASEYFGDLLQKAGYNYYGTERMYSGVDGRELEADIFFGVVYYQRLRHMVADKYQVRTTGPVDTLTHQPVKGRKRAGGIRFGEMERDSLLAHGASFLLQDRLFNCSDKSLAYVCSQCMSMLSPVMDRVDSDMIRKWTCPTCRTGDFIEIISIPYVFRYLVAELAAMNIDVKLHVK</sequence>
<dbReference type="Pfam" id="PF04560">
    <property type="entry name" value="RNA_pol_Rpb2_7"/>
    <property type="match status" value="1"/>
</dbReference>
<keyword evidence="8" id="KW-0863">Zinc-finger</keyword>
<evidence type="ECO:0000256" key="9">
    <source>
        <dbReference type="ARBA" id="ARBA00022833"/>
    </source>
</evidence>
<dbReference type="InterPro" id="IPR037033">
    <property type="entry name" value="DNA-dir_RNAP_su2_hyb_sf"/>
</dbReference>
<dbReference type="GO" id="GO:0006351">
    <property type="term" value="P:DNA-templated transcription"/>
    <property type="evidence" value="ECO:0007669"/>
    <property type="project" value="InterPro"/>
</dbReference>
<dbReference type="InterPro" id="IPR015712">
    <property type="entry name" value="DNA-dir_RNA_pol_su2"/>
</dbReference>